<dbReference type="PANTHER" id="PTHR44013">
    <property type="entry name" value="ZINC-TYPE ALCOHOL DEHYDROGENASE-LIKE PROTEIN C16A3.02C"/>
    <property type="match status" value="1"/>
</dbReference>
<evidence type="ECO:0000313" key="5">
    <source>
        <dbReference type="Proteomes" id="UP001337655"/>
    </source>
</evidence>
<dbReference type="Gene3D" id="3.90.180.10">
    <property type="entry name" value="Medium-chain alcohol dehydrogenases, catalytic domain"/>
    <property type="match status" value="1"/>
</dbReference>
<dbReference type="RefSeq" id="XP_064662852.1">
    <property type="nucleotide sequence ID" value="XM_064798525.1"/>
</dbReference>
<dbReference type="Pfam" id="PF13602">
    <property type="entry name" value="ADH_zinc_N_2"/>
    <property type="match status" value="1"/>
</dbReference>
<dbReference type="PANTHER" id="PTHR44013:SF1">
    <property type="entry name" value="ZINC-TYPE ALCOHOL DEHYDROGENASE-LIKE PROTEIN C16A3.02C"/>
    <property type="match status" value="1"/>
</dbReference>
<gene>
    <name evidence="4" type="ORF">LTR77_001263</name>
</gene>
<dbReference type="PROSITE" id="PS00778">
    <property type="entry name" value="HIS_ACID_PHOSPHAT_2"/>
    <property type="match status" value="1"/>
</dbReference>
<dbReference type="InterPro" id="IPR052733">
    <property type="entry name" value="Chloroplast_QOR"/>
</dbReference>
<sequence length="552" mass="60079">MALPKTMRAARFTSTAGGLVKHLKVDAATPLPKNADSLPQDSTLVKVAYASLNPVDYKLPELYLFRAFKMSMPAVAGGDYGGSVVSTELPHLKPGDRVFGRSDPPAFGSFAEYLVVSNKEGVVPLPDGVSMRDAATLGVAGITAYQCLAPYVKPGSKVLINGGSGGTGSFGVQIAKAMGCYVTSTCSGPNVQMVKDLGADEVIDYRTVNVVEHLKRQGKQFDHIIDNVCTPDIYYNAHHYLKQGGIYALIAGEPSLRAVVTLLKMFCTPAWLGGGKRPLKFVERKSNAEDYATVAGWMKEGKVKAVVEKEYPLDEAADAFARLKTGRTRGKLVVKTNNSCAPGFNWTADDSYNAQSLCAYETVALGYSGFCGLFTYEDWEGYEYSVDINFAGNNAFQSTTGRAVGVGYVEEVKARLEHHLIKTPTAQVNTTLDSNEKTFPLHQALNFDFSHDTNIMGILTAFGLTQFAEALPDDHIKRDRQLIVSHMEPFGARLDIEIIETPSPLSGDRSNRATYMDGESTKYVHFILNQRKIPLGASYSSCGDRDDGWCEL</sequence>
<evidence type="ECO:0000256" key="1">
    <source>
        <dbReference type="ARBA" id="ARBA00005375"/>
    </source>
</evidence>
<dbReference type="GO" id="GO:0016491">
    <property type="term" value="F:oxidoreductase activity"/>
    <property type="evidence" value="ECO:0007669"/>
    <property type="project" value="InterPro"/>
</dbReference>
<proteinExistence type="inferred from homology"/>
<dbReference type="CDD" id="cd07061">
    <property type="entry name" value="HP_HAP_like"/>
    <property type="match status" value="1"/>
</dbReference>
<protein>
    <recommendedName>
        <fullName evidence="2">3-phytase</fullName>
        <ecNumber evidence="2">3.1.3.8</ecNumber>
    </recommendedName>
</protein>
<dbReference type="Pfam" id="PF00328">
    <property type="entry name" value="His_Phos_2"/>
    <property type="match status" value="1"/>
</dbReference>
<comment type="similarity">
    <text evidence="1">Belongs to the histidine acid phosphatase family.</text>
</comment>
<dbReference type="SUPFAM" id="SSF50129">
    <property type="entry name" value="GroES-like"/>
    <property type="match status" value="1"/>
</dbReference>
<dbReference type="GeneID" id="89922611"/>
<dbReference type="InterPro" id="IPR000560">
    <property type="entry name" value="His_Pase_clade-2"/>
</dbReference>
<dbReference type="AlphaFoldDB" id="A0AAV9PJM2"/>
<dbReference type="InterPro" id="IPR033379">
    <property type="entry name" value="Acid_Pase_AS"/>
</dbReference>
<dbReference type="EC" id="3.1.3.8" evidence="2"/>
<dbReference type="EMBL" id="JAVRRT010000002">
    <property type="protein sequence ID" value="KAK5174183.1"/>
    <property type="molecule type" value="Genomic_DNA"/>
</dbReference>
<dbReference type="SMART" id="SM00829">
    <property type="entry name" value="PKS_ER"/>
    <property type="match status" value="1"/>
</dbReference>
<reference evidence="4 5" key="1">
    <citation type="submission" date="2023-08" db="EMBL/GenBank/DDBJ databases">
        <title>Black Yeasts Isolated from many extreme environments.</title>
        <authorList>
            <person name="Coleine C."/>
            <person name="Stajich J.E."/>
            <person name="Selbmann L."/>
        </authorList>
    </citation>
    <scope>NUCLEOTIDE SEQUENCE [LARGE SCALE GENOMIC DNA]</scope>
    <source>
        <strain evidence="4 5">CCFEE 5935</strain>
    </source>
</reference>
<dbReference type="SUPFAM" id="SSF51735">
    <property type="entry name" value="NAD(P)-binding Rossmann-fold domains"/>
    <property type="match status" value="1"/>
</dbReference>
<accession>A0AAV9PJM2</accession>
<dbReference type="GO" id="GO:0016158">
    <property type="term" value="F:inositol hexakisphosphate 3-phosphatase activity"/>
    <property type="evidence" value="ECO:0007669"/>
    <property type="project" value="UniProtKB-EC"/>
</dbReference>
<dbReference type="InterPro" id="IPR011032">
    <property type="entry name" value="GroES-like_sf"/>
</dbReference>
<comment type="caution">
    <text evidence="4">The sequence shown here is derived from an EMBL/GenBank/DDBJ whole genome shotgun (WGS) entry which is preliminary data.</text>
</comment>
<dbReference type="CDD" id="cd08267">
    <property type="entry name" value="MDR1"/>
    <property type="match status" value="1"/>
</dbReference>
<dbReference type="Gene3D" id="3.40.50.1240">
    <property type="entry name" value="Phosphoglycerate mutase-like"/>
    <property type="match status" value="1"/>
</dbReference>
<dbReference type="Gene3D" id="3.40.50.720">
    <property type="entry name" value="NAD(P)-binding Rossmann-like Domain"/>
    <property type="match status" value="1"/>
</dbReference>
<evidence type="ECO:0000259" key="3">
    <source>
        <dbReference type="SMART" id="SM00829"/>
    </source>
</evidence>
<feature type="domain" description="Enoyl reductase (ER)" evidence="3">
    <location>
        <begin position="18"/>
        <end position="334"/>
    </location>
</feature>
<dbReference type="InterPro" id="IPR029033">
    <property type="entry name" value="His_PPase_superfam"/>
</dbReference>
<dbReference type="SUPFAM" id="SSF53254">
    <property type="entry name" value="Phosphoglycerate mutase-like"/>
    <property type="match status" value="1"/>
</dbReference>
<organism evidence="4 5">
    <name type="scientific">Saxophila tyrrhenica</name>
    <dbReference type="NCBI Taxonomy" id="1690608"/>
    <lineage>
        <taxon>Eukaryota</taxon>
        <taxon>Fungi</taxon>
        <taxon>Dikarya</taxon>
        <taxon>Ascomycota</taxon>
        <taxon>Pezizomycotina</taxon>
        <taxon>Dothideomycetes</taxon>
        <taxon>Dothideomycetidae</taxon>
        <taxon>Mycosphaerellales</taxon>
        <taxon>Extremaceae</taxon>
        <taxon>Saxophila</taxon>
    </lineage>
</organism>
<keyword evidence="5" id="KW-1185">Reference proteome</keyword>
<dbReference type="InterPro" id="IPR020843">
    <property type="entry name" value="ER"/>
</dbReference>
<evidence type="ECO:0000313" key="4">
    <source>
        <dbReference type="EMBL" id="KAK5174183.1"/>
    </source>
</evidence>
<dbReference type="InterPro" id="IPR013154">
    <property type="entry name" value="ADH-like_N"/>
</dbReference>
<evidence type="ECO:0000256" key="2">
    <source>
        <dbReference type="ARBA" id="ARBA00012632"/>
    </source>
</evidence>
<dbReference type="InterPro" id="IPR036291">
    <property type="entry name" value="NAD(P)-bd_dom_sf"/>
</dbReference>
<dbReference type="Proteomes" id="UP001337655">
    <property type="component" value="Unassembled WGS sequence"/>
</dbReference>
<dbReference type="Pfam" id="PF08240">
    <property type="entry name" value="ADH_N"/>
    <property type="match status" value="1"/>
</dbReference>
<name>A0AAV9PJM2_9PEZI</name>